<evidence type="ECO:0000313" key="5">
    <source>
        <dbReference type="EMBL" id="QMW90667.1"/>
    </source>
</evidence>
<evidence type="ECO:0000313" key="7">
    <source>
        <dbReference type="Proteomes" id="UP000474042"/>
    </source>
</evidence>
<protein>
    <submittedName>
        <fullName evidence="3">Uncharacterized protein</fullName>
    </submittedName>
</protein>
<evidence type="ECO:0000313" key="3">
    <source>
        <dbReference type="EMBL" id="GEQ21879.1"/>
    </source>
</evidence>
<feature type="compositionally biased region" description="Basic and acidic residues" evidence="1">
    <location>
        <begin position="83"/>
        <end position="99"/>
    </location>
</feature>
<feature type="region of interest" description="Disordered" evidence="1">
    <location>
        <begin position="75"/>
        <end position="99"/>
    </location>
</feature>
<evidence type="ECO:0000256" key="1">
    <source>
        <dbReference type="SAM" id="MobiDB-lite"/>
    </source>
</evidence>
<reference evidence="4 7" key="4">
    <citation type="submission" date="2020-01" db="EMBL/GenBank/DDBJ databases">
        <title>Genome sequence of a 1,3-propanediol producer, Clostridium butyricum S3.</title>
        <authorList>
            <person name="Zhou J."/>
        </authorList>
    </citation>
    <scope>NUCLEOTIDE SEQUENCE [LARGE SCALE GENOMIC DNA]</scope>
    <source>
        <strain evidence="4 7">S3</strain>
    </source>
</reference>
<reference evidence="5 8" key="2">
    <citation type="submission" date="2019-05" db="EMBL/GenBank/DDBJ databases">
        <authorList>
            <person name="Schori C."/>
            <person name="Ahrens C."/>
        </authorList>
    </citation>
    <scope>NUCLEOTIDE SEQUENCE [LARGE SCALE GENOMIC DNA]</scope>
    <source>
        <strain evidence="5 8">DSM 10702</strain>
    </source>
</reference>
<dbReference type="Proteomes" id="UP000474042">
    <property type="component" value="Unassembled WGS sequence"/>
</dbReference>
<evidence type="ECO:0000313" key="2">
    <source>
        <dbReference type="EMBL" id="AXB84468.1"/>
    </source>
</evidence>
<accession>A0A0Q0ZWZ7</accession>
<dbReference type="EMBL" id="CP030775">
    <property type="protein sequence ID" value="AXB84468.1"/>
    <property type="molecule type" value="Genomic_DNA"/>
</dbReference>
<dbReference type="EMBL" id="BKBC01000034">
    <property type="protein sequence ID" value="GEQ21879.1"/>
    <property type="molecule type" value="Genomic_DNA"/>
</dbReference>
<dbReference type="Proteomes" id="UP000321089">
    <property type="component" value="Unassembled WGS sequence"/>
</dbReference>
<dbReference type="Proteomes" id="UP000515243">
    <property type="component" value="Chromosome 1"/>
</dbReference>
<organism evidence="3 6">
    <name type="scientific">Clostridium butyricum</name>
    <dbReference type="NCBI Taxonomy" id="1492"/>
    <lineage>
        <taxon>Bacteria</taxon>
        <taxon>Bacillati</taxon>
        <taxon>Bacillota</taxon>
        <taxon>Clostridia</taxon>
        <taxon>Eubacteriales</taxon>
        <taxon>Clostridiaceae</taxon>
        <taxon>Clostridium</taxon>
    </lineage>
</organism>
<evidence type="ECO:0000313" key="6">
    <source>
        <dbReference type="Proteomes" id="UP000321089"/>
    </source>
</evidence>
<evidence type="ECO:0000313" key="4">
    <source>
        <dbReference type="EMBL" id="NAS17047.1"/>
    </source>
</evidence>
<reference evidence="3 6" key="3">
    <citation type="submission" date="2019-07" db="EMBL/GenBank/DDBJ databases">
        <title>Whole genome shotgun sequence of Clostridium butyricum NBRC 3858.</title>
        <authorList>
            <person name="Hosoyama A."/>
            <person name="Uohara A."/>
            <person name="Ohji S."/>
            <person name="Ichikawa N."/>
        </authorList>
    </citation>
    <scope>NUCLEOTIDE SEQUENCE [LARGE SCALE GENOMIC DNA]</scope>
    <source>
        <strain evidence="3 6">NBRC 3858</strain>
    </source>
</reference>
<dbReference type="GeneID" id="92943852"/>
<dbReference type="KEGG" id="cbut:ATN24_08405"/>
<dbReference type="EMBL" id="WOFV02000007">
    <property type="protein sequence ID" value="NAS17047.1"/>
    <property type="molecule type" value="Genomic_DNA"/>
</dbReference>
<reference evidence="2" key="1">
    <citation type="submission" date="2018-07" db="EMBL/GenBank/DDBJ databases">
        <title>Complete genome sequence of Clostridium butyricum S-45-5 isolated from human feces.</title>
        <authorList>
            <person name="Chang Y.-H."/>
            <person name="Shin Y."/>
        </authorList>
    </citation>
    <scope>NUCLEOTIDE SEQUENCE [LARGE SCALE GENOMIC DNA]</scope>
    <source>
        <strain evidence="2">S-45-5</strain>
    </source>
</reference>
<dbReference type="AlphaFoldDB" id="A0A0Q0ZWZ7"/>
<dbReference type="EMBL" id="CP040626">
    <property type="protein sequence ID" value="QMW90667.1"/>
    <property type="molecule type" value="Genomic_DNA"/>
</dbReference>
<proteinExistence type="predicted"/>
<gene>
    <name evidence="3" type="ORF">CBU02nite_23850</name>
    <name evidence="2" type="ORF">DRB99_05685</name>
    <name evidence="5" type="ORF">FF104_06760</name>
    <name evidence="4" type="ORF">GND98_003970</name>
</gene>
<dbReference type="OrthoDB" id="1908996at2"/>
<name>A0A0Q0ZWZ7_CLOBU</name>
<evidence type="ECO:0000313" key="8">
    <source>
        <dbReference type="Proteomes" id="UP000515243"/>
    </source>
</evidence>
<sequence>MKVEFCLLDSGDVVFTKDSKDLTDVLNVITKVGTEIHLLFSKDDFIHGYVQNVMYMVDAENSSESLRVYFSNDYSKSKHHPRLSPEHLETVKISDRKIK</sequence>
<dbReference type="RefSeq" id="WP_003415134.1">
    <property type="nucleotide sequence ID" value="NZ_AP019716.1"/>
</dbReference>